<evidence type="ECO:0000313" key="2">
    <source>
        <dbReference type="Proteomes" id="UP000005945"/>
    </source>
</evidence>
<reference evidence="1 2" key="1">
    <citation type="submission" date="2007-09" db="EMBL/GenBank/DDBJ databases">
        <title>Draft genome sequence of Faecalibacterium prausnitzii M21/2.</title>
        <authorList>
            <person name="Sudarsanam P."/>
            <person name="Ley R."/>
            <person name="Guruge J."/>
            <person name="Turnbaugh P.J."/>
            <person name="Mahowald M."/>
            <person name="Liep D."/>
            <person name="Gordon J."/>
        </authorList>
    </citation>
    <scope>NUCLEOTIDE SEQUENCE [LARGE SCALE GENOMIC DNA]</scope>
    <source>
        <strain evidence="1 2">M21/2</strain>
    </source>
</reference>
<organism evidence="1 2">
    <name type="scientific">Faecalibacterium prausnitzii M21/2</name>
    <dbReference type="NCBI Taxonomy" id="411485"/>
    <lineage>
        <taxon>Bacteria</taxon>
        <taxon>Bacillati</taxon>
        <taxon>Bacillota</taxon>
        <taxon>Clostridia</taxon>
        <taxon>Eubacteriales</taxon>
        <taxon>Oscillospiraceae</taxon>
        <taxon>Faecalibacterium</taxon>
    </lineage>
</organism>
<accession>A8SAT8</accession>
<comment type="caution">
    <text evidence="1">The sequence shown here is derived from an EMBL/GenBank/DDBJ whole genome shotgun (WGS) entry which is preliminary data.</text>
</comment>
<gene>
    <name evidence="1" type="ORF">FAEPRAM212_01467</name>
</gene>
<protein>
    <submittedName>
        <fullName evidence="1">Uncharacterized protein</fullName>
    </submittedName>
</protein>
<dbReference type="HOGENOM" id="CLU_2953677_0_0_9"/>
<dbReference type="EMBL" id="ABED02000025">
    <property type="protein sequence ID" value="EDP21646.1"/>
    <property type="molecule type" value="Genomic_DNA"/>
</dbReference>
<sequence length="59" mass="6671">MGFTIAKSRICLKKQIKSHSCFTKRKLKAGMRREPCFLKCAAAPKLHRKECLLHGSGLI</sequence>
<name>A8SAT8_9FIRM</name>
<evidence type="ECO:0000313" key="1">
    <source>
        <dbReference type="EMBL" id="EDP21646.1"/>
    </source>
</evidence>
<reference evidence="1 2" key="2">
    <citation type="submission" date="2007-09" db="EMBL/GenBank/DDBJ databases">
        <authorList>
            <person name="Fulton L."/>
            <person name="Clifton S."/>
            <person name="Fulton B."/>
            <person name="Xu J."/>
            <person name="Minx P."/>
            <person name="Pepin K.H."/>
            <person name="Johnson M."/>
            <person name="Thiruvilangam P."/>
            <person name="Bhonagiri V."/>
            <person name="Nash W.E."/>
            <person name="Mardis E.R."/>
            <person name="Wilson R.K."/>
        </authorList>
    </citation>
    <scope>NUCLEOTIDE SEQUENCE [LARGE SCALE GENOMIC DNA]</scope>
    <source>
        <strain evidence="1 2">M21/2</strain>
    </source>
</reference>
<proteinExistence type="predicted"/>
<dbReference type="Proteomes" id="UP000005945">
    <property type="component" value="Unassembled WGS sequence"/>
</dbReference>
<dbReference type="AlphaFoldDB" id="A8SAT8"/>